<feature type="signal peptide" evidence="4">
    <location>
        <begin position="1"/>
        <end position="24"/>
    </location>
</feature>
<gene>
    <name evidence="6" type="ORF">ISN44_As10g007120</name>
</gene>
<keyword evidence="7" id="KW-1185">Reference proteome</keyword>
<keyword evidence="2 4" id="KW-0732">Signal</keyword>
<evidence type="ECO:0000256" key="1">
    <source>
        <dbReference type="ARBA" id="ARBA00010149"/>
    </source>
</evidence>
<dbReference type="GO" id="GO:0010098">
    <property type="term" value="P:suspensor development"/>
    <property type="evidence" value="ECO:0007669"/>
    <property type="project" value="InterPro"/>
</dbReference>
<dbReference type="AlphaFoldDB" id="A0A8T1ZWL9"/>
<accession>A0A8T1ZWL9</accession>
<comment type="similarity">
    <text evidence="1">Belongs to the MEG family.</text>
</comment>
<protein>
    <recommendedName>
        <fullName evidence="5">Embryo surrounding factor 1 brassicaceae domain-containing protein</fullName>
    </recommendedName>
</protein>
<name>A0A8T1ZWL9_ARASU</name>
<proteinExistence type="inferred from homology"/>
<feature type="domain" description="Embryo surrounding factor 1 brassicaceae" evidence="5">
    <location>
        <begin position="42"/>
        <end position="86"/>
    </location>
</feature>
<dbReference type="Pfam" id="PF18209">
    <property type="entry name" value="ESF1"/>
    <property type="match status" value="1"/>
</dbReference>
<evidence type="ECO:0000259" key="5">
    <source>
        <dbReference type="Pfam" id="PF18209"/>
    </source>
</evidence>
<dbReference type="InterPro" id="IPR041608">
    <property type="entry name" value="ESF1_brassicaceae"/>
</dbReference>
<evidence type="ECO:0000256" key="3">
    <source>
        <dbReference type="ARBA" id="ARBA00023157"/>
    </source>
</evidence>
<evidence type="ECO:0000256" key="4">
    <source>
        <dbReference type="SAM" id="SignalP"/>
    </source>
</evidence>
<keyword evidence="3" id="KW-1015">Disulfide bond</keyword>
<dbReference type="EMBL" id="JAEFBJ010000010">
    <property type="protein sequence ID" value="KAG7563957.1"/>
    <property type="molecule type" value="Genomic_DNA"/>
</dbReference>
<evidence type="ECO:0000313" key="6">
    <source>
        <dbReference type="EMBL" id="KAG7563957.1"/>
    </source>
</evidence>
<sequence>MKSSKIVLICILMFSLFAFHDCWRMEVGEIERRSLNLGQPDCRKEIHDNVECWCCHEKGTKFISCWALKTIPDAREICLVTCPPQKINF</sequence>
<feature type="chain" id="PRO_5035764742" description="Embryo surrounding factor 1 brassicaceae domain-containing protein" evidence="4">
    <location>
        <begin position="25"/>
        <end position="89"/>
    </location>
</feature>
<reference evidence="6 7" key="1">
    <citation type="submission" date="2020-12" db="EMBL/GenBank/DDBJ databases">
        <title>Concerted genomic and epigenomic changes stabilize Arabidopsis allopolyploids.</title>
        <authorList>
            <person name="Chen Z."/>
        </authorList>
    </citation>
    <scope>NUCLEOTIDE SEQUENCE [LARGE SCALE GENOMIC DNA]</scope>
    <source>
        <strain evidence="6">As9502</strain>
        <tissue evidence="6">Leaf</tissue>
    </source>
</reference>
<dbReference type="Proteomes" id="UP000694251">
    <property type="component" value="Chromosome 10"/>
</dbReference>
<evidence type="ECO:0000256" key="2">
    <source>
        <dbReference type="ARBA" id="ARBA00022729"/>
    </source>
</evidence>
<dbReference type="OrthoDB" id="1108259at2759"/>
<comment type="caution">
    <text evidence="6">The sequence shown here is derived from an EMBL/GenBank/DDBJ whole genome shotgun (WGS) entry which is preliminary data.</text>
</comment>
<evidence type="ECO:0000313" key="7">
    <source>
        <dbReference type="Proteomes" id="UP000694251"/>
    </source>
</evidence>
<organism evidence="6 7">
    <name type="scientific">Arabidopsis suecica</name>
    <name type="common">Swedish thale-cress</name>
    <name type="synonym">Cardaminopsis suecica</name>
    <dbReference type="NCBI Taxonomy" id="45249"/>
    <lineage>
        <taxon>Eukaryota</taxon>
        <taxon>Viridiplantae</taxon>
        <taxon>Streptophyta</taxon>
        <taxon>Embryophyta</taxon>
        <taxon>Tracheophyta</taxon>
        <taxon>Spermatophyta</taxon>
        <taxon>Magnoliopsida</taxon>
        <taxon>eudicotyledons</taxon>
        <taxon>Gunneridae</taxon>
        <taxon>Pentapetalae</taxon>
        <taxon>rosids</taxon>
        <taxon>malvids</taxon>
        <taxon>Brassicales</taxon>
        <taxon>Brassicaceae</taxon>
        <taxon>Camelineae</taxon>
        <taxon>Arabidopsis</taxon>
    </lineage>
</organism>